<sequence length="80" mass="7990">MVTGRARGREEVLGKGGDAEAEQAEHGNGHDPGQPGQVAYQGSAVCNHGHTSSVANPGHAVGTLASVMAVDNGASLQVDD</sequence>
<keyword evidence="3" id="KW-1185">Reference proteome</keyword>
<accession>A0ABY6JM81</accession>
<dbReference type="EMBL" id="CP080627">
    <property type="protein sequence ID" value="UYV18329.1"/>
    <property type="molecule type" value="Genomic_DNA"/>
</dbReference>
<evidence type="ECO:0000256" key="1">
    <source>
        <dbReference type="SAM" id="MobiDB-lite"/>
    </source>
</evidence>
<name>A0ABY6JM81_9GAMM</name>
<feature type="region of interest" description="Disordered" evidence="1">
    <location>
        <begin position="1"/>
        <end position="41"/>
    </location>
</feature>
<proteinExistence type="predicted"/>
<organism evidence="2 3">
    <name type="scientific">Halomonas qaidamensis</name>
    <dbReference type="NCBI Taxonomy" id="2866211"/>
    <lineage>
        <taxon>Bacteria</taxon>
        <taxon>Pseudomonadati</taxon>
        <taxon>Pseudomonadota</taxon>
        <taxon>Gammaproteobacteria</taxon>
        <taxon>Oceanospirillales</taxon>
        <taxon>Halomonadaceae</taxon>
        <taxon>Halomonas</taxon>
    </lineage>
</organism>
<protein>
    <submittedName>
        <fullName evidence="2">Uncharacterized protein</fullName>
    </submittedName>
</protein>
<dbReference type="Proteomes" id="UP001163082">
    <property type="component" value="Chromosome"/>
</dbReference>
<dbReference type="RefSeq" id="WP_264428861.1">
    <property type="nucleotide sequence ID" value="NZ_CP080627.1"/>
</dbReference>
<evidence type="ECO:0000313" key="2">
    <source>
        <dbReference type="EMBL" id="UYV18329.1"/>
    </source>
</evidence>
<reference evidence="2 3" key="1">
    <citation type="journal article" date="2022" name="Antonie Van Leeuwenhoek">
        <title>Whole genome sequencing of the halophilic Halomonas qaidamensis XH36, a novel species strain with high ectoine production.</title>
        <authorList>
            <person name="Zhang T."/>
            <person name="Cui T."/>
            <person name="Cao Y."/>
            <person name="Li Y."/>
            <person name="Li F."/>
            <person name="Zhu D."/>
            <person name="Xing J."/>
        </authorList>
    </citation>
    <scope>NUCLEOTIDE SEQUENCE [LARGE SCALE GENOMIC DNA]</scope>
    <source>
        <strain evidence="2 3">XH36</strain>
    </source>
</reference>
<evidence type="ECO:0000313" key="3">
    <source>
        <dbReference type="Proteomes" id="UP001163082"/>
    </source>
</evidence>
<gene>
    <name evidence="2" type="ORF">K1Y77_12665</name>
</gene>